<gene>
    <name evidence="2" type="ORF">CTI12_AA435860</name>
</gene>
<dbReference type="AlphaFoldDB" id="A0A2U1LZF3"/>
<feature type="compositionally biased region" description="Polar residues" evidence="1">
    <location>
        <begin position="1"/>
        <end position="10"/>
    </location>
</feature>
<dbReference type="STRING" id="35608.A0A2U1LZF3"/>
<feature type="region of interest" description="Disordered" evidence="1">
    <location>
        <begin position="1"/>
        <end position="35"/>
    </location>
</feature>
<accession>A0A2U1LZF3</accession>
<evidence type="ECO:0000313" key="3">
    <source>
        <dbReference type="Proteomes" id="UP000245207"/>
    </source>
</evidence>
<evidence type="ECO:0000313" key="2">
    <source>
        <dbReference type="EMBL" id="PWA54396.1"/>
    </source>
</evidence>
<protein>
    <submittedName>
        <fullName evidence="2">ARM repeat superfamily protein</fullName>
    </submittedName>
</protein>
<organism evidence="2 3">
    <name type="scientific">Artemisia annua</name>
    <name type="common">Sweet wormwood</name>
    <dbReference type="NCBI Taxonomy" id="35608"/>
    <lineage>
        <taxon>Eukaryota</taxon>
        <taxon>Viridiplantae</taxon>
        <taxon>Streptophyta</taxon>
        <taxon>Embryophyta</taxon>
        <taxon>Tracheophyta</taxon>
        <taxon>Spermatophyta</taxon>
        <taxon>Magnoliopsida</taxon>
        <taxon>eudicotyledons</taxon>
        <taxon>Gunneridae</taxon>
        <taxon>Pentapetalae</taxon>
        <taxon>asterids</taxon>
        <taxon>campanulids</taxon>
        <taxon>Asterales</taxon>
        <taxon>Asteraceae</taxon>
        <taxon>Asteroideae</taxon>
        <taxon>Anthemideae</taxon>
        <taxon>Artemisiinae</taxon>
        <taxon>Artemisia</taxon>
    </lineage>
</organism>
<dbReference type="Proteomes" id="UP000245207">
    <property type="component" value="Unassembled WGS sequence"/>
</dbReference>
<reference evidence="2 3" key="1">
    <citation type="journal article" date="2018" name="Mol. Plant">
        <title>The genome of Artemisia annua provides insight into the evolution of Asteraceae family and artemisinin biosynthesis.</title>
        <authorList>
            <person name="Shen Q."/>
            <person name="Zhang L."/>
            <person name="Liao Z."/>
            <person name="Wang S."/>
            <person name="Yan T."/>
            <person name="Shi P."/>
            <person name="Liu M."/>
            <person name="Fu X."/>
            <person name="Pan Q."/>
            <person name="Wang Y."/>
            <person name="Lv Z."/>
            <person name="Lu X."/>
            <person name="Zhang F."/>
            <person name="Jiang W."/>
            <person name="Ma Y."/>
            <person name="Chen M."/>
            <person name="Hao X."/>
            <person name="Li L."/>
            <person name="Tang Y."/>
            <person name="Lv G."/>
            <person name="Zhou Y."/>
            <person name="Sun X."/>
            <person name="Brodelius P.E."/>
            <person name="Rose J.K.C."/>
            <person name="Tang K."/>
        </authorList>
    </citation>
    <scope>NUCLEOTIDE SEQUENCE [LARGE SCALE GENOMIC DNA]</scope>
    <source>
        <strain evidence="3">cv. Huhao1</strain>
        <tissue evidence="2">Leaf</tissue>
    </source>
</reference>
<comment type="caution">
    <text evidence="2">The sequence shown here is derived from an EMBL/GenBank/DDBJ whole genome shotgun (WGS) entry which is preliminary data.</text>
</comment>
<evidence type="ECO:0000256" key="1">
    <source>
        <dbReference type="SAM" id="MobiDB-lite"/>
    </source>
</evidence>
<proteinExistence type="predicted"/>
<feature type="compositionally biased region" description="Basic and acidic residues" evidence="1">
    <location>
        <begin position="12"/>
        <end position="28"/>
    </location>
</feature>
<keyword evidence="3" id="KW-1185">Reference proteome</keyword>
<dbReference type="EMBL" id="PKPP01007087">
    <property type="protein sequence ID" value="PWA54396.1"/>
    <property type="molecule type" value="Genomic_DNA"/>
</dbReference>
<name>A0A2U1LZF3_ARTAN</name>
<sequence length="205" mass="23299">MQPQRSSQRLSKAKEANTSEKQPEENKKPRMNSGYLNPNFHKFEECLMNLRIDDPSVIESSLQKYNDLDYPNNSNGRANCWRSVTTYIYRLKAFHPLKISDVVAEGVLCCLEHLLIKCHVPSLDQMVVPLKNLINTALLSLSQASEEFREGTADVEESLRAFFRSQFAPAADVEASRGHIDSSKIRVEAFMTFGSLKTKLRAIYP</sequence>